<organism evidence="2 3">
    <name type="scientific">Candidatus Gallionella acididurans</name>
    <dbReference type="NCBI Taxonomy" id="1796491"/>
    <lineage>
        <taxon>Bacteria</taxon>
        <taxon>Pseudomonadati</taxon>
        <taxon>Pseudomonadota</taxon>
        <taxon>Betaproteobacteria</taxon>
        <taxon>Nitrosomonadales</taxon>
        <taxon>Gallionellaceae</taxon>
        <taxon>Gallionella</taxon>
    </lineage>
</organism>
<reference evidence="2 3" key="1">
    <citation type="submission" date="2016-02" db="EMBL/GenBank/DDBJ databases">
        <authorList>
            <person name="Wen L."/>
            <person name="He K."/>
            <person name="Yang H."/>
        </authorList>
    </citation>
    <scope>NUCLEOTIDE SEQUENCE [LARGE SCALE GENOMIC DNA]</scope>
    <source>
        <strain evidence="2">ShG14-8</strain>
    </source>
</reference>
<proteinExistence type="predicted"/>
<dbReference type="AlphaFoldDB" id="A0A139BP87"/>
<gene>
    <name evidence="2" type="ORF">AWT59_3123</name>
</gene>
<evidence type="ECO:0000313" key="3">
    <source>
        <dbReference type="Proteomes" id="UP000070578"/>
    </source>
</evidence>
<keyword evidence="1" id="KW-1133">Transmembrane helix</keyword>
<sequence>MTMPYSIQIINLLASLLLLIAFAMLSQRRILSLINLFAWQG</sequence>
<keyword evidence="1" id="KW-0812">Transmembrane</keyword>
<reference evidence="2 3" key="2">
    <citation type="submission" date="2016-03" db="EMBL/GenBank/DDBJ databases">
        <title>New uncultured bacterium of the family Gallionellaceae from acid mine drainage: description and reconstruction of genome based on metagenomic analysis of microbial community.</title>
        <authorList>
            <person name="Kadnikov V."/>
            <person name="Ivasenko D."/>
            <person name="Beletsky A."/>
            <person name="Mardanov A."/>
            <person name="Danilova E."/>
            <person name="Pimenov N."/>
            <person name="Karnachuk O."/>
            <person name="Ravin N."/>
        </authorList>
    </citation>
    <scope>NUCLEOTIDE SEQUENCE [LARGE SCALE GENOMIC DNA]</scope>
    <source>
        <strain evidence="2">ShG14-8</strain>
    </source>
</reference>
<keyword evidence="1" id="KW-0472">Membrane</keyword>
<evidence type="ECO:0000313" key="2">
    <source>
        <dbReference type="EMBL" id="KXS30748.1"/>
    </source>
</evidence>
<evidence type="ECO:0000256" key="1">
    <source>
        <dbReference type="SAM" id="Phobius"/>
    </source>
</evidence>
<feature type="non-terminal residue" evidence="2">
    <location>
        <position position="41"/>
    </location>
</feature>
<feature type="transmembrane region" description="Helical" evidence="1">
    <location>
        <begin position="6"/>
        <end position="25"/>
    </location>
</feature>
<dbReference type="EMBL" id="LSLI01000150">
    <property type="protein sequence ID" value="KXS30748.1"/>
    <property type="molecule type" value="Genomic_DNA"/>
</dbReference>
<comment type="caution">
    <text evidence="2">The sequence shown here is derived from an EMBL/GenBank/DDBJ whole genome shotgun (WGS) entry which is preliminary data.</text>
</comment>
<accession>A0A139BP87</accession>
<dbReference type="Proteomes" id="UP000070578">
    <property type="component" value="Unassembled WGS sequence"/>
</dbReference>
<protein>
    <submittedName>
        <fullName evidence="2">Hydrogenase 4 membrane component</fullName>
    </submittedName>
</protein>
<name>A0A139BP87_9PROT</name>